<dbReference type="PANTHER" id="PTHR11063">
    <property type="entry name" value="GLUTAMATE SEMIALDEHYDE DEHYDROGENASE"/>
    <property type="match status" value="1"/>
</dbReference>
<dbReference type="PANTHER" id="PTHR11063:SF8">
    <property type="entry name" value="DELTA-1-PYRROLINE-5-CARBOXYLATE SYNTHASE"/>
    <property type="match status" value="1"/>
</dbReference>
<evidence type="ECO:0000313" key="3">
    <source>
        <dbReference type="EMBL" id="MFC0409250.1"/>
    </source>
</evidence>
<name>A0ABV6JUV9_9PROT</name>
<dbReference type="InterPro" id="IPR016161">
    <property type="entry name" value="Ald_DH/histidinol_DH"/>
</dbReference>
<dbReference type="InterPro" id="IPR016163">
    <property type="entry name" value="Ald_DH_C"/>
</dbReference>
<reference evidence="3 4" key="1">
    <citation type="submission" date="2024-09" db="EMBL/GenBank/DDBJ databases">
        <authorList>
            <person name="Sun Q."/>
            <person name="Mori K."/>
        </authorList>
    </citation>
    <scope>NUCLEOTIDE SEQUENCE [LARGE SCALE GENOMIC DNA]</scope>
    <source>
        <strain evidence="3 4">TBRC 5777</strain>
    </source>
</reference>
<dbReference type="Gene3D" id="3.40.605.10">
    <property type="entry name" value="Aldehyde Dehydrogenase, Chain A, domain 1"/>
    <property type="match status" value="1"/>
</dbReference>
<sequence length="502" mass="54321">MTATTTLDRLAAGTLIPFAGNRAVAVPPELAERFRPGDHLLVVQDSGALLHVPAEQHRIAAGAVGRAHAAFRRMAEVPDEAVTRFFDRFAALLESPEAWAPIAEANAADVERARARGRSTTRLLATERMRADMVAGLRAWRDAGSTRGRVLNRVEHPGWTVEQVVAPLGVVGFVFEGRPNVFADAAGVLRTGNTVVFRIGSDALGTARAIVQHALDPALREAGLPEGAAALVESAEHAAGWAMFADRRLSLAVARGSGAAVAQLGAVARQAGTAVSLHGTGGAWMFADRAADAARFAAVVRNSLDRKVCNTLNTCLIHRDRAAELVPVFLDALHAAGEARGHNCKLHVVAEDWQHLPAHWQEARVRVRRAEGEREEPIAERMAADELGREWEWEDTPEVSLHVVDDLDAAAALFNRHSPQFTASLLSEDRAAHDRFFEAVNAPFVGDGFTRWVDGQYALEKPELGLSNWENGRLFARGAILSGDGVFTVRSRVRQADTSLRR</sequence>
<evidence type="ECO:0000313" key="4">
    <source>
        <dbReference type="Proteomes" id="UP001589865"/>
    </source>
</evidence>
<evidence type="ECO:0000259" key="2">
    <source>
        <dbReference type="Pfam" id="PF00171"/>
    </source>
</evidence>
<accession>A0ABV6JUV9</accession>
<comment type="caution">
    <text evidence="3">The sequence shown here is derived from an EMBL/GenBank/DDBJ whole genome shotgun (WGS) entry which is preliminary data.</text>
</comment>
<protein>
    <submittedName>
        <fullName evidence="3">Aldehyde dehydrogenase family protein</fullName>
    </submittedName>
</protein>
<organism evidence="3 4">
    <name type="scientific">Roseomonas elaeocarpi</name>
    <dbReference type="NCBI Taxonomy" id="907779"/>
    <lineage>
        <taxon>Bacteria</taxon>
        <taxon>Pseudomonadati</taxon>
        <taxon>Pseudomonadota</taxon>
        <taxon>Alphaproteobacteria</taxon>
        <taxon>Acetobacterales</taxon>
        <taxon>Roseomonadaceae</taxon>
        <taxon>Roseomonas</taxon>
    </lineage>
</organism>
<dbReference type="Proteomes" id="UP001589865">
    <property type="component" value="Unassembled WGS sequence"/>
</dbReference>
<dbReference type="InterPro" id="IPR015590">
    <property type="entry name" value="Aldehyde_DH_dom"/>
</dbReference>
<dbReference type="InterPro" id="IPR016162">
    <property type="entry name" value="Ald_DH_N"/>
</dbReference>
<keyword evidence="1" id="KW-0560">Oxidoreductase</keyword>
<dbReference type="Gene3D" id="3.40.309.10">
    <property type="entry name" value="Aldehyde Dehydrogenase, Chain A, domain 2"/>
    <property type="match status" value="1"/>
</dbReference>
<keyword evidence="4" id="KW-1185">Reference proteome</keyword>
<evidence type="ECO:0000256" key="1">
    <source>
        <dbReference type="ARBA" id="ARBA00023002"/>
    </source>
</evidence>
<dbReference type="Pfam" id="PF00171">
    <property type="entry name" value="Aldedh"/>
    <property type="match status" value="1"/>
</dbReference>
<dbReference type="SUPFAM" id="SSF53720">
    <property type="entry name" value="ALDH-like"/>
    <property type="match status" value="1"/>
</dbReference>
<gene>
    <name evidence="3" type="ORF">ACFFGY_13415</name>
</gene>
<feature type="domain" description="Aldehyde dehydrogenase" evidence="2">
    <location>
        <begin position="49"/>
        <end position="334"/>
    </location>
</feature>
<dbReference type="RefSeq" id="WP_377044995.1">
    <property type="nucleotide sequence ID" value="NZ_JBHLUN010000008.1"/>
</dbReference>
<dbReference type="EMBL" id="JBHLUN010000008">
    <property type="protein sequence ID" value="MFC0409250.1"/>
    <property type="molecule type" value="Genomic_DNA"/>
</dbReference>
<proteinExistence type="predicted"/>